<dbReference type="InterPro" id="IPR041664">
    <property type="entry name" value="AAA_16"/>
</dbReference>
<dbReference type="CDD" id="cd06170">
    <property type="entry name" value="LuxR_C_like"/>
    <property type="match status" value="1"/>
</dbReference>
<dbReference type="PANTHER" id="PTHR16305:SF35">
    <property type="entry name" value="TRANSCRIPTIONAL ACTIVATOR DOMAIN"/>
    <property type="match status" value="1"/>
</dbReference>
<dbReference type="Pfam" id="PF13191">
    <property type="entry name" value="AAA_16"/>
    <property type="match status" value="1"/>
</dbReference>
<dbReference type="Gene3D" id="1.10.10.10">
    <property type="entry name" value="Winged helix-like DNA-binding domain superfamily/Winged helix DNA-binding domain"/>
    <property type="match status" value="1"/>
</dbReference>
<dbReference type="SMART" id="SM00421">
    <property type="entry name" value="HTH_LUXR"/>
    <property type="match status" value="1"/>
</dbReference>
<dbReference type="SUPFAM" id="SSF52540">
    <property type="entry name" value="P-loop containing nucleoside triphosphate hydrolases"/>
    <property type="match status" value="1"/>
</dbReference>
<keyword evidence="1" id="KW-0547">Nucleotide-binding</keyword>
<accession>A0ABY5VPH5</accession>
<keyword evidence="2" id="KW-0067">ATP-binding</keyword>
<feature type="domain" description="HTH luxR-type" evidence="3">
    <location>
        <begin position="817"/>
        <end position="882"/>
    </location>
</feature>
<reference evidence="4" key="1">
    <citation type="submission" date="2021-04" db="EMBL/GenBank/DDBJ databases">
        <authorList>
            <person name="Hartkoorn R.C."/>
            <person name="Beaudoing E."/>
            <person name="Hot D."/>
        </authorList>
    </citation>
    <scope>NUCLEOTIDE SEQUENCE</scope>
    <source>
        <strain evidence="4">NRRL B-16292</strain>
    </source>
</reference>
<dbReference type="InterPro" id="IPR036388">
    <property type="entry name" value="WH-like_DNA-bd_sf"/>
</dbReference>
<name>A0ABY5VPH5_9ACTN</name>
<evidence type="ECO:0000313" key="4">
    <source>
        <dbReference type="EMBL" id="UWP79200.1"/>
    </source>
</evidence>
<evidence type="ECO:0000259" key="3">
    <source>
        <dbReference type="PROSITE" id="PS50043"/>
    </source>
</evidence>
<dbReference type="PROSITE" id="PS50043">
    <property type="entry name" value="HTH_LUXR_2"/>
    <property type="match status" value="1"/>
</dbReference>
<proteinExistence type="predicted"/>
<evidence type="ECO:0000313" key="5">
    <source>
        <dbReference type="Proteomes" id="UP001059617"/>
    </source>
</evidence>
<gene>
    <name evidence="4" type="ORF">Dfulv_28990</name>
</gene>
<dbReference type="Pfam" id="PF00196">
    <property type="entry name" value="GerE"/>
    <property type="match status" value="1"/>
</dbReference>
<evidence type="ECO:0000256" key="1">
    <source>
        <dbReference type="ARBA" id="ARBA00022741"/>
    </source>
</evidence>
<dbReference type="PRINTS" id="PR00038">
    <property type="entry name" value="HTHLUXR"/>
</dbReference>
<protein>
    <submittedName>
        <fullName evidence="4">LuxR C-terminal-related transcriptional regulator</fullName>
    </submittedName>
</protein>
<dbReference type="InterPro" id="IPR016032">
    <property type="entry name" value="Sig_transdc_resp-reg_C-effctor"/>
</dbReference>
<dbReference type="RefSeq" id="WP_259856783.1">
    <property type="nucleotide sequence ID" value="NZ_CP073720.1"/>
</dbReference>
<organism evidence="4 5">
    <name type="scientific">Dactylosporangium fulvum</name>
    <dbReference type="NCBI Taxonomy" id="53359"/>
    <lineage>
        <taxon>Bacteria</taxon>
        <taxon>Bacillati</taxon>
        <taxon>Actinomycetota</taxon>
        <taxon>Actinomycetes</taxon>
        <taxon>Micromonosporales</taxon>
        <taxon>Micromonosporaceae</taxon>
        <taxon>Dactylosporangium</taxon>
    </lineage>
</organism>
<dbReference type="Proteomes" id="UP001059617">
    <property type="component" value="Chromosome"/>
</dbReference>
<sequence length="884" mass="92897">MLIERDEELARFRAALSGLPGGTGRLIAVTGGVGAGKSALLREAARLARAAGVPAVSAVAARTEQHLPFSLAQRLRQDAAGVADAAGPLLVTIDDLHWADSASLRWLSRLAARPAGPAALVVVALLDGDPGGERAEVRTTRDRADETLRPAPLSPAAVRRIVEATGGSAAAAHAAERCHRLTAGNPALVHASAGDPALRQEGDPAPDLTAARYAPLRQRITTALAALPAAGRTYLLHGVLLGGDADVRLVGRFAKLDEVDARTADRSLRALGLHGAATSGPLLDALVRHVVATTMCSESFAVGHLSAARLLHTAGAPPKAVAEHLVQAEASGEPFVTEVLTAAARAAAARHELGTAVRYLRVAIRGQHAGTAERGRLLVELAAAEGCADPAAARRHLLQALPLLPAGHDRAAALARVPPLALQSGIEERTRATIEEVLRGLPDDGPEPVRALTQRLEARMWMAGWQDPATVLAAAERLRASGAAPRTAAERDLAGVLLFCATMATSVTAAEAAPLAQRLLEATPADHDAAHTAAPLVVISAIAAETVPALRPWLADAHLAVNGGPCRRVAARLYAQDAFLDYHTGHLARARPSALAAFELMPDGFAEDSLTLAMLVAVAAAVPDDRLRSLAAVHCAPALAATETGLLPIVHGMLYSSMVYSSQPEVALAALTECEQRLAVHGWLNRTLFPTATLIAPLLQRLGRTEAALACIEEEHRRVRAWGSPTAIGRVLRVWGNLSQGRRGLRLLDEAVEVLESSANRLELARALLARGTRLLANGRRGAGDDLRRGERLASAAGFSWLMKPASVALEAHQEQLVPGISTLTRSERTVAELAAAGNTNQAIAERLGITQRAVEKHLTNCYRKIGISDRSQLKKTLRHVSGR</sequence>
<keyword evidence="5" id="KW-1185">Reference proteome</keyword>
<dbReference type="InterPro" id="IPR027417">
    <property type="entry name" value="P-loop_NTPase"/>
</dbReference>
<reference evidence="4" key="2">
    <citation type="submission" date="2022-09" db="EMBL/GenBank/DDBJ databases">
        <title>Biosynthetic gene clusters of Dactylosporangioum fulvum.</title>
        <authorList>
            <person name="Caradec T."/>
        </authorList>
    </citation>
    <scope>NUCLEOTIDE SEQUENCE</scope>
    <source>
        <strain evidence="4">NRRL B-16292</strain>
    </source>
</reference>
<dbReference type="InterPro" id="IPR000792">
    <property type="entry name" value="Tscrpt_reg_LuxR_C"/>
</dbReference>
<dbReference type="EMBL" id="CP073720">
    <property type="protein sequence ID" value="UWP79200.1"/>
    <property type="molecule type" value="Genomic_DNA"/>
</dbReference>
<dbReference type="PANTHER" id="PTHR16305">
    <property type="entry name" value="TESTICULAR SOLUBLE ADENYLYL CYCLASE"/>
    <property type="match status" value="1"/>
</dbReference>
<evidence type="ECO:0000256" key="2">
    <source>
        <dbReference type="ARBA" id="ARBA00022840"/>
    </source>
</evidence>
<dbReference type="SUPFAM" id="SSF46894">
    <property type="entry name" value="C-terminal effector domain of the bipartite response regulators"/>
    <property type="match status" value="1"/>
</dbReference>